<accession>A0A8S2ZR88</accession>
<name>A0A8S2ZR88_9BILA</name>
<organism evidence="2 3">
    <name type="scientific">Rotaria magnacalcarata</name>
    <dbReference type="NCBI Taxonomy" id="392030"/>
    <lineage>
        <taxon>Eukaryota</taxon>
        <taxon>Metazoa</taxon>
        <taxon>Spiralia</taxon>
        <taxon>Gnathifera</taxon>
        <taxon>Rotifera</taxon>
        <taxon>Eurotatoria</taxon>
        <taxon>Bdelloidea</taxon>
        <taxon>Philodinida</taxon>
        <taxon>Philodinidae</taxon>
        <taxon>Rotaria</taxon>
    </lineage>
</organism>
<sequence>MVLRSSNLRIFGILALVATIVYAIFGRWLLVSTSFYNINYKIDSSSSSIVKTMQSQQIPSIFIDTPMREELARLSYDSIRVSPTELNQPLSTREYTTEILPYDENKFRQSSTPILWLDEQKDVRWNQAAERAMIDYLTQKQFPNYNRISNSSFNKQEILTTCSSQSLFALHQHWSGFFSRVLCFIAQFGQTLYTPRIAVFRGSKFSGSHGEADDFLAQGVKRFFLPMSICTAYEYHPEMAELKNRIEDSPNAILIITSKELHKNRNNKEDRALFSKEFWKPDYHHVPIRKWLFDRKKTSVSYDSPIHIL</sequence>
<evidence type="ECO:0000313" key="3">
    <source>
        <dbReference type="Proteomes" id="UP000681720"/>
    </source>
</evidence>
<keyword evidence="1" id="KW-1133">Transmembrane helix</keyword>
<dbReference type="Proteomes" id="UP000681720">
    <property type="component" value="Unassembled WGS sequence"/>
</dbReference>
<protein>
    <submittedName>
        <fullName evidence="2">Uncharacterized protein</fullName>
    </submittedName>
</protein>
<reference evidence="2" key="1">
    <citation type="submission" date="2021-02" db="EMBL/GenBank/DDBJ databases">
        <authorList>
            <person name="Nowell W R."/>
        </authorList>
    </citation>
    <scope>NUCLEOTIDE SEQUENCE</scope>
</reference>
<comment type="caution">
    <text evidence="2">The sequence shown here is derived from an EMBL/GenBank/DDBJ whole genome shotgun (WGS) entry which is preliminary data.</text>
</comment>
<keyword evidence="1" id="KW-0812">Transmembrane</keyword>
<keyword evidence="1" id="KW-0472">Membrane</keyword>
<feature type="transmembrane region" description="Helical" evidence="1">
    <location>
        <begin position="12"/>
        <end position="30"/>
    </location>
</feature>
<feature type="non-terminal residue" evidence="2">
    <location>
        <position position="309"/>
    </location>
</feature>
<evidence type="ECO:0000256" key="1">
    <source>
        <dbReference type="SAM" id="Phobius"/>
    </source>
</evidence>
<gene>
    <name evidence="2" type="ORF">GIL414_LOCUS40872</name>
</gene>
<evidence type="ECO:0000313" key="2">
    <source>
        <dbReference type="EMBL" id="CAF4646658.1"/>
    </source>
</evidence>
<dbReference type="AlphaFoldDB" id="A0A8S2ZR88"/>
<dbReference type="EMBL" id="CAJOBJ010114412">
    <property type="protein sequence ID" value="CAF4646658.1"/>
    <property type="molecule type" value="Genomic_DNA"/>
</dbReference>
<proteinExistence type="predicted"/>